<proteinExistence type="predicted"/>
<dbReference type="SUPFAM" id="SSF49899">
    <property type="entry name" value="Concanavalin A-like lectins/glucanases"/>
    <property type="match status" value="1"/>
</dbReference>
<dbReference type="InterPro" id="IPR013320">
    <property type="entry name" value="ConA-like_dom_sf"/>
</dbReference>
<dbReference type="PANTHER" id="PTHR12631:SF10">
    <property type="entry name" value="BETA-XYLOSIDASE-LIKE PROTEIN-RELATED"/>
    <property type="match status" value="1"/>
</dbReference>
<dbReference type="AlphaFoldDB" id="A0A926FC20"/>
<reference evidence="1" key="1">
    <citation type="submission" date="2020-08" db="EMBL/GenBank/DDBJ databases">
        <title>Genome public.</title>
        <authorList>
            <person name="Liu C."/>
            <person name="Sun Q."/>
        </authorList>
    </citation>
    <scope>NUCLEOTIDE SEQUENCE</scope>
    <source>
        <strain evidence="1">NSJ-50</strain>
    </source>
</reference>
<dbReference type="Proteomes" id="UP000647416">
    <property type="component" value="Unassembled WGS sequence"/>
</dbReference>
<dbReference type="InterPro" id="IPR051923">
    <property type="entry name" value="Glycosyl_Hydrolase_39"/>
</dbReference>
<dbReference type="SUPFAM" id="SSF51445">
    <property type="entry name" value="(Trans)glycosidases"/>
    <property type="match status" value="1"/>
</dbReference>
<dbReference type="PANTHER" id="PTHR12631">
    <property type="entry name" value="ALPHA-L-IDURONIDASE"/>
    <property type="match status" value="1"/>
</dbReference>
<gene>
    <name evidence="1" type="ORF">H8706_03465</name>
</gene>
<evidence type="ECO:0000313" key="2">
    <source>
        <dbReference type="Proteomes" id="UP000647416"/>
    </source>
</evidence>
<dbReference type="Gene3D" id="3.20.20.80">
    <property type="entry name" value="Glycosidases"/>
    <property type="match status" value="1"/>
</dbReference>
<name>A0A926FC20_9FIRM</name>
<dbReference type="RefSeq" id="WP_262431506.1">
    <property type="nucleotide sequence ID" value="NZ_JACRTE010000003.1"/>
</dbReference>
<organism evidence="1 2">
    <name type="scientific">Qingrenia yutianensis</name>
    <dbReference type="NCBI Taxonomy" id="2763676"/>
    <lineage>
        <taxon>Bacteria</taxon>
        <taxon>Bacillati</taxon>
        <taxon>Bacillota</taxon>
        <taxon>Clostridia</taxon>
        <taxon>Eubacteriales</taxon>
        <taxon>Oscillospiraceae</taxon>
        <taxon>Qingrenia</taxon>
    </lineage>
</organism>
<dbReference type="EMBL" id="JACRTE010000003">
    <property type="protein sequence ID" value="MBC8595927.1"/>
    <property type="molecule type" value="Genomic_DNA"/>
</dbReference>
<keyword evidence="2" id="KW-1185">Reference proteome</keyword>
<protein>
    <submittedName>
        <fullName evidence="1">Uncharacterized protein</fullName>
    </submittedName>
</protein>
<dbReference type="GO" id="GO:0004553">
    <property type="term" value="F:hydrolase activity, hydrolyzing O-glycosyl compounds"/>
    <property type="evidence" value="ECO:0007669"/>
    <property type="project" value="TreeGrafter"/>
</dbReference>
<comment type="caution">
    <text evidence="1">The sequence shown here is derived from an EMBL/GenBank/DDBJ whole genome shotgun (WGS) entry which is preliminary data.</text>
</comment>
<sequence length="1088" mass="123537">MKNKVALKAIILLLILTNFISVLAFDGYVLNFENGTGDWTRVSSSGEMFAEYTDALHKNALYVNSPGVLAKYRLNLENPVPADDKIYSLSYDIKIDEIKNQTTKQTVSVCVLGSNNVMAFYGLRIDNGEVSYPNGYDTTGISTAKDGSETLKISQGEWHNLKTVYNRASGIFTYYVDNLPVRTRKGDVLRVKAYEKIENYKIAKLELVSRNLSKTDRIYIDNITIKEEAEIPEYTGVNVYGARIYDNTGNEILPNNIQGADKFNLSFDYTADKDFSYAAALYKNGALKDIVCAETDTANNGYECRENIEIENKSGADTLKLFALDSLKSLRPYKVRWKEDEKSEISVLLDKTAIQNENFSVSGDELSTETHGGKTGILLKPPVMDSDIAAAQKKKYNSTLGGPESAYYINFDVNEKSFLNRTDGLCIEAEVCYFDEGYGAFTLEYDTLYESLKEAEYVELDNTKTWKTHTFRLKNAHFTGENTDFRLATWGEIMRYSNTGVVFSSVKLKNTGAKNQFDITASSSHTGNIYYTGENMAFDIKISPRAFYNYSKSFGEYDAVLKYTLLDENKNEISKIGTKTVSVKPCQTVSDTVTFSVQKYGIYYLKTEIICDKYNIFGEKETEFSYVNSDKTTVNYDFGITGGQKIANTEKLAKNAGIGSVRWVRNMRDVMSLTYDDTTYTLKEKGISTEWKNWQNTLEAKGFDIINTLLAQSMPYSNQTKNGYKLHIPYGDDGRDLFAQYCRYFAQNVSSQYYEIWNEFDSPAGKSYNMNGEDYRNYGNLLVKSADTVYSCDPDAEIIAVVSGSKSTHEKSIKRVIELIGAGKAENTLDKYFNIASAHPYHWNDNPLFAEYTDTGKMTDMYKHMKEIRDLYDSYNLKNTRLYVTEVAWSPHYTAYNEYGAFPDNKNIIADPSKAIRKPITEKQQGSYLVQTYVMMKKDNLVEKFMPYLFVRQTNVRVDRDKNMGILKNYKSYLEDVPLAATNAYLAVSNMNMLLANAQYMSDFYFDDTSKTDVCYRYRQNNGNDIAVLWSAKEDGENVSVNFGCKKITVYDEYGNASEMQSNSGIYSFNLTQSTVYATGNFSEFKKN</sequence>
<accession>A0A926FC20</accession>
<evidence type="ECO:0000313" key="1">
    <source>
        <dbReference type="EMBL" id="MBC8595927.1"/>
    </source>
</evidence>
<dbReference type="InterPro" id="IPR017853">
    <property type="entry name" value="GH"/>
</dbReference>